<dbReference type="InterPro" id="IPR007329">
    <property type="entry name" value="FMN-bd"/>
</dbReference>
<dbReference type="GO" id="GO:0009055">
    <property type="term" value="F:electron transfer activity"/>
    <property type="evidence" value="ECO:0007669"/>
    <property type="project" value="InterPro"/>
</dbReference>
<comment type="subcellular location">
    <subcellularLocation>
        <location evidence="6">Cell membrane</location>
        <topology evidence="6">Single-pass membrane protein</topology>
    </subcellularLocation>
</comment>
<dbReference type="Pfam" id="PF04205">
    <property type="entry name" value="FMN_bind"/>
    <property type="match status" value="1"/>
</dbReference>
<dbReference type="Proteomes" id="UP001221217">
    <property type="component" value="Unassembled WGS sequence"/>
</dbReference>
<keyword evidence="1 6" id="KW-0813">Transport</keyword>
<evidence type="ECO:0000256" key="4">
    <source>
        <dbReference type="ARBA" id="ARBA00022643"/>
    </source>
</evidence>
<gene>
    <name evidence="6" type="primary">rnfG</name>
    <name evidence="9" type="ORF">PQJ61_11975</name>
</gene>
<reference evidence="9 10" key="1">
    <citation type="submission" date="2022-12" db="EMBL/GenBank/DDBJ databases">
        <title>Metagenome assembled genome from gulf of manar.</title>
        <authorList>
            <person name="Kohli P."/>
            <person name="Pk S."/>
            <person name="Venkata Ramana C."/>
            <person name="Sasikala C."/>
        </authorList>
    </citation>
    <scope>NUCLEOTIDE SEQUENCE [LARGE SCALE GENOMIC DNA]</scope>
    <source>
        <strain evidence="9">JB008</strain>
    </source>
</reference>
<dbReference type="PANTHER" id="PTHR36118">
    <property type="entry name" value="ION-TRANSLOCATING OXIDOREDUCTASE COMPLEX SUBUNIT G"/>
    <property type="match status" value="1"/>
</dbReference>
<evidence type="ECO:0000256" key="7">
    <source>
        <dbReference type="SAM" id="SignalP"/>
    </source>
</evidence>
<keyword evidence="3 6" id="KW-0285">Flavoprotein</keyword>
<dbReference type="EC" id="7.-.-.-" evidence="6"/>
<protein>
    <recommendedName>
        <fullName evidence="6">Ion-translocating oxidoreductase complex subunit G</fullName>
        <ecNumber evidence="6">7.-.-.-</ecNumber>
    </recommendedName>
    <alternativeName>
        <fullName evidence="6">Rnf electron transport complex subunit G</fullName>
    </alternativeName>
</protein>
<keyword evidence="2 6" id="KW-0597">Phosphoprotein</keyword>
<comment type="cofactor">
    <cofactor evidence="6">
        <name>FMN</name>
        <dbReference type="ChEBI" id="CHEBI:58210"/>
    </cofactor>
</comment>
<dbReference type="GO" id="GO:0010181">
    <property type="term" value="F:FMN binding"/>
    <property type="evidence" value="ECO:0007669"/>
    <property type="project" value="InterPro"/>
</dbReference>
<keyword evidence="7" id="KW-0732">Signal</keyword>
<dbReference type="HAMAP" id="MF_00479">
    <property type="entry name" value="RsxG_RnfG"/>
    <property type="match status" value="1"/>
</dbReference>
<evidence type="ECO:0000259" key="8">
    <source>
        <dbReference type="SMART" id="SM00900"/>
    </source>
</evidence>
<feature type="domain" description="FMN-binding" evidence="8">
    <location>
        <begin position="88"/>
        <end position="176"/>
    </location>
</feature>
<accession>A0AAJ1IGE5</accession>
<comment type="caution">
    <text evidence="9">The sequence shown here is derived from an EMBL/GenBank/DDBJ whole genome shotgun (WGS) entry which is preliminary data.</text>
</comment>
<evidence type="ECO:0000256" key="3">
    <source>
        <dbReference type="ARBA" id="ARBA00022630"/>
    </source>
</evidence>
<comment type="function">
    <text evidence="6">Part of a membrane-bound complex that couples electron transfer with translocation of ions across the membrane.</text>
</comment>
<keyword evidence="6" id="KW-0472">Membrane</keyword>
<evidence type="ECO:0000313" key="10">
    <source>
        <dbReference type="Proteomes" id="UP001221217"/>
    </source>
</evidence>
<dbReference type="AlphaFoldDB" id="A0AAJ1IGE5"/>
<dbReference type="PIRSF" id="PIRSF006091">
    <property type="entry name" value="E_trnsport_RnfG"/>
    <property type="match status" value="1"/>
</dbReference>
<comment type="subunit">
    <text evidence="6">The complex is composed of six subunits: RnfA, RnfB, RnfC, RnfD, RnfE and RnfG.</text>
</comment>
<keyword evidence="5 6" id="KW-0249">Electron transport</keyword>
<organism evidence="9 10">
    <name type="scientific">Candidatus Thalassospirochaeta sargassi</name>
    <dbReference type="NCBI Taxonomy" id="3119039"/>
    <lineage>
        <taxon>Bacteria</taxon>
        <taxon>Pseudomonadati</taxon>
        <taxon>Spirochaetota</taxon>
        <taxon>Spirochaetia</taxon>
        <taxon>Spirochaetales</taxon>
        <taxon>Spirochaetaceae</taxon>
        <taxon>Candidatus Thalassospirochaeta</taxon>
    </lineage>
</organism>
<keyword evidence="6" id="KW-1003">Cell membrane</keyword>
<dbReference type="GO" id="GO:0022900">
    <property type="term" value="P:electron transport chain"/>
    <property type="evidence" value="ECO:0007669"/>
    <property type="project" value="UniProtKB-UniRule"/>
</dbReference>
<evidence type="ECO:0000313" key="9">
    <source>
        <dbReference type="EMBL" id="MDC7227472.1"/>
    </source>
</evidence>
<dbReference type="InterPro" id="IPR010209">
    <property type="entry name" value="Ion_transpt_RnfG/RsxG"/>
</dbReference>
<dbReference type="PANTHER" id="PTHR36118:SF1">
    <property type="entry name" value="ION-TRANSLOCATING OXIDOREDUCTASE COMPLEX SUBUNIT G"/>
    <property type="match status" value="1"/>
</dbReference>
<feature type="chain" id="PRO_5042523357" description="Ion-translocating oxidoreductase complex subunit G" evidence="7">
    <location>
        <begin position="27"/>
        <end position="182"/>
    </location>
</feature>
<feature type="signal peptide" evidence="7">
    <location>
        <begin position="1"/>
        <end position="26"/>
    </location>
</feature>
<comment type="similarity">
    <text evidence="6">Belongs to the RnfG family.</text>
</comment>
<dbReference type="SMART" id="SM00900">
    <property type="entry name" value="FMN_bind"/>
    <property type="match status" value="1"/>
</dbReference>
<evidence type="ECO:0000256" key="6">
    <source>
        <dbReference type="HAMAP-Rule" id="MF_00479"/>
    </source>
</evidence>
<keyword evidence="6" id="KW-1278">Translocase</keyword>
<dbReference type="EMBL" id="JAQQAL010000025">
    <property type="protein sequence ID" value="MDC7227472.1"/>
    <property type="molecule type" value="Genomic_DNA"/>
</dbReference>
<dbReference type="GO" id="GO:0005886">
    <property type="term" value="C:plasma membrane"/>
    <property type="evidence" value="ECO:0007669"/>
    <property type="project" value="UniProtKB-SubCell"/>
</dbReference>
<evidence type="ECO:0000256" key="2">
    <source>
        <dbReference type="ARBA" id="ARBA00022553"/>
    </source>
</evidence>
<keyword evidence="6" id="KW-1133">Transmembrane helix</keyword>
<evidence type="ECO:0000256" key="5">
    <source>
        <dbReference type="ARBA" id="ARBA00022982"/>
    </source>
</evidence>
<proteinExistence type="inferred from homology"/>
<keyword evidence="6" id="KW-0812">Transmembrane</keyword>
<keyword evidence="4 6" id="KW-0288">FMN</keyword>
<name>A0AAJ1IGE5_9SPIO</name>
<evidence type="ECO:0000256" key="1">
    <source>
        <dbReference type="ARBA" id="ARBA00022448"/>
    </source>
</evidence>
<sequence>MTDMLKTGSKLALICAVAALCLGAVNMVTEPQIAKFRAAKLQEALGQVSPGGAIGEEVAADDAVVISYYPVEDSGAISGYILNLKGAGYGGDLIILASFKPDGELIGSVLMEHDETPGLGKEAENDWYMKKYLGFKGGNIPTSKTQLSQADADAISGATITYTGIGNALIAGSDFAVELGGK</sequence>
<feature type="modified residue" description="FMN phosphoryl threonine" evidence="6">
    <location>
        <position position="159"/>
    </location>
</feature>